<dbReference type="Proteomes" id="UP001153269">
    <property type="component" value="Unassembled WGS sequence"/>
</dbReference>
<comment type="caution">
    <text evidence="2">The sequence shown here is derived from an EMBL/GenBank/DDBJ whole genome shotgun (WGS) entry which is preliminary data.</text>
</comment>
<protein>
    <submittedName>
        <fullName evidence="2">Uncharacterized protein</fullName>
    </submittedName>
</protein>
<evidence type="ECO:0000313" key="3">
    <source>
        <dbReference type="Proteomes" id="UP001153269"/>
    </source>
</evidence>
<accession>A0A9N7TSZ2</accession>
<evidence type="ECO:0000256" key="1">
    <source>
        <dbReference type="SAM" id="MobiDB-lite"/>
    </source>
</evidence>
<feature type="region of interest" description="Disordered" evidence="1">
    <location>
        <begin position="29"/>
        <end position="48"/>
    </location>
</feature>
<organism evidence="2 3">
    <name type="scientific">Pleuronectes platessa</name>
    <name type="common">European plaice</name>
    <dbReference type="NCBI Taxonomy" id="8262"/>
    <lineage>
        <taxon>Eukaryota</taxon>
        <taxon>Metazoa</taxon>
        <taxon>Chordata</taxon>
        <taxon>Craniata</taxon>
        <taxon>Vertebrata</taxon>
        <taxon>Euteleostomi</taxon>
        <taxon>Actinopterygii</taxon>
        <taxon>Neopterygii</taxon>
        <taxon>Teleostei</taxon>
        <taxon>Neoteleostei</taxon>
        <taxon>Acanthomorphata</taxon>
        <taxon>Carangaria</taxon>
        <taxon>Pleuronectiformes</taxon>
        <taxon>Pleuronectoidei</taxon>
        <taxon>Pleuronectidae</taxon>
        <taxon>Pleuronectes</taxon>
    </lineage>
</organism>
<gene>
    <name evidence="2" type="ORF">PLEPLA_LOCUS5403</name>
</gene>
<name>A0A9N7TSZ2_PLEPL</name>
<dbReference type="AlphaFoldDB" id="A0A9N7TSZ2"/>
<proteinExistence type="predicted"/>
<dbReference type="EMBL" id="CADEAL010000270">
    <property type="protein sequence ID" value="CAB1417584.1"/>
    <property type="molecule type" value="Genomic_DNA"/>
</dbReference>
<reference evidence="2" key="1">
    <citation type="submission" date="2020-03" db="EMBL/GenBank/DDBJ databases">
        <authorList>
            <person name="Weist P."/>
        </authorList>
    </citation>
    <scope>NUCLEOTIDE SEQUENCE</scope>
</reference>
<evidence type="ECO:0000313" key="2">
    <source>
        <dbReference type="EMBL" id="CAB1417584.1"/>
    </source>
</evidence>
<keyword evidence="3" id="KW-1185">Reference proteome</keyword>
<sequence>MPPRNYGASPQVLLPIVSMLYCHCQQTRKPFNHPSRQEKPAGQGEEQGAGVETVVLGLISRPLTKSSHTGGAGGHPSVAKTIFQLRCQGERTRGPGVTTEDQLHMKSTAQQQSYQIMMRFFGLREEAGAPGENPQTGMQTKSLPAKRRQRRLLNQQIDFSRFRPRLPLQPSPSLTNYLPPCWLLLSDMRAADGRPV</sequence>